<keyword evidence="7" id="KW-1185">Reference proteome</keyword>
<dbReference type="InterPro" id="IPR000504">
    <property type="entry name" value="RRM_dom"/>
</dbReference>
<feature type="domain" description="RRM" evidence="5">
    <location>
        <begin position="323"/>
        <end position="414"/>
    </location>
</feature>
<keyword evidence="1" id="KW-0677">Repeat</keyword>
<dbReference type="eggNOG" id="KOG4205">
    <property type="taxonomic scope" value="Eukaryota"/>
</dbReference>
<dbReference type="Gene3D" id="3.30.70.330">
    <property type="match status" value="2"/>
</dbReference>
<feature type="region of interest" description="Disordered" evidence="4">
    <location>
        <begin position="73"/>
        <end position="164"/>
    </location>
</feature>
<dbReference type="SMART" id="SM00360">
    <property type="entry name" value="RRM"/>
    <property type="match status" value="2"/>
</dbReference>
<feature type="region of interest" description="Disordered" evidence="4">
    <location>
        <begin position="233"/>
        <end position="318"/>
    </location>
</feature>
<feature type="compositionally biased region" description="Low complexity" evidence="4">
    <location>
        <begin position="482"/>
        <end position="491"/>
    </location>
</feature>
<proteinExistence type="predicted"/>
<dbReference type="SUPFAM" id="SSF54928">
    <property type="entry name" value="RNA-binding domain, RBD"/>
    <property type="match status" value="2"/>
</dbReference>
<feature type="region of interest" description="Disordered" evidence="4">
    <location>
        <begin position="444"/>
        <end position="469"/>
    </location>
</feature>
<dbReference type="OrthoDB" id="1875751at2759"/>
<dbReference type="GO" id="GO:0003729">
    <property type="term" value="F:mRNA binding"/>
    <property type="evidence" value="ECO:0007669"/>
    <property type="project" value="TreeGrafter"/>
</dbReference>
<reference evidence="7" key="1">
    <citation type="submission" date="2011-02" db="EMBL/GenBank/DDBJ databases">
        <title>The Genome Sequence of Capsaspora owczarzaki ATCC 30864.</title>
        <authorList>
            <person name="Russ C."/>
            <person name="Cuomo C."/>
            <person name="Burger G."/>
            <person name="Gray M.W."/>
            <person name="Holland P.W.H."/>
            <person name="King N."/>
            <person name="Lang F.B.F."/>
            <person name="Roger A.J."/>
            <person name="Ruiz-Trillo I."/>
            <person name="Young S.K."/>
            <person name="Zeng Q."/>
            <person name="Gargeya S."/>
            <person name="Alvarado L."/>
            <person name="Berlin A."/>
            <person name="Chapman S.B."/>
            <person name="Chen Z."/>
            <person name="Freedman E."/>
            <person name="Gellesch M."/>
            <person name="Goldberg J."/>
            <person name="Griggs A."/>
            <person name="Gujja S."/>
            <person name="Heilman E."/>
            <person name="Heiman D."/>
            <person name="Howarth C."/>
            <person name="Mehta T."/>
            <person name="Neiman D."/>
            <person name="Pearson M."/>
            <person name="Roberts A."/>
            <person name="Saif S."/>
            <person name="Shea T."/>
            <person name="Shenoy N."/>
            <person name="Sisk P."/>
            <person name="Stolte C."/>
            <person name="Sykes S."/>
            <person name="White J."/>
            <person name="Yandava C."/>
            <person name="Haas B."/>
            <person name="Nusbaum C."/>
            <person name="Birren B."/>
        </authorList>
    </citation>
    <scope>NUCLEOTIDE SEQUENCE</scope>
    <source>
        <strain evidence="7">ATCC 30864</strain>
    </source>
</reference>
<name>A0A0D2WRF7_CAPO3</name>
<evidence type="ECO:0000256" key="3">
    <source>
        <dbReference type="PROSITE-ProRule" id="PRU00176"/>
    </source>
</evidence>
<dbReference type="InterPro" id="IPR012677">
    <property type="entry name" value="Nucleotide-bd_a/b_plait_sf"/>
</dbReference>
<dbReference type="PANTHER" id="PTHR48032">
    <property type="entry name" value="RNA-BINDING PROTEIN MUSASHI HOMOLOG RBP6"/>
    <property type="match status" value="1"/>
</dbReference>
<protein>
    <recommendedName>
        <fullName evidence="5">RRM domain-containing protein</fullName>
    </recommendedName>
</protein>
<dbReference type="PROSITE" id="PS50102">
    <property type="entry name" value="RRM"/>
    <property type="match status" value="2"/>
</dbReference>
<dbReference type="PhylomeDB" id="A0A0D2WRF7"/>
<accession>A0A0D2WRF7</accession>
<dbReference type="PANTHER" id="PTHR48032:SF6">
    <property type="entry name" value="RNA-BINDING (RRM_RBD_RNP MOTIFS) FAMILY PROTEIN"/>
    <property type="match status" value="1"/>
</dbReference>
<dbReference type="RefSeq" id="XP_004347293.2">
    <property type="nucleotide sequence ID" value="XM_004347243.2"/>
</dbReference>
<feature type="domain" description="RRM" evidence="5">
    <location>
        <begin position="165"/>
        <end position="242"/>
    </location>
</feature>
<dbReference type="Proteomes" id="UP000008743">
    <property type="component" value="Unassembled WGS sequence"/>
</dbReference>
<dbReference type="InParanoid" id="A0A0D2WRF7"/>
<evidence type="ECO:0000313" key="7">
    <source>
        <dbReference type="Proteomes" id="UP000008743"/>
    </source>
</evidence>
<feature type="compositionally biased region" description="Polar residues" evidence="4">
    <location>
        <begin position="116"/>
        <end position="135"/>
    </location>
</feature>
<dbReference type="EMBL" id="KE346366">
    <property type="protein sequence ID" value="KJE93803.1"/>
    <property type="molecule type" value="Genomic_DNA"/>
</dbReference>
<feature type="compositionally biased region" description="Pro residues" evidence="4">
    <location>
        <begin position="444"/>
        <end position="463"/>
    </location>
</feature>
<evidence type="ECO:0000256" key="4">
    <source>
        <dbReference type="SAM" id="MobiDB-lite"/>
    </source>
</evidence>
<evidence type="ECO:0000256" key="1">
    <source>
        <dbReference type="ARBA" id="ARBA00022737"/>
    </source>
</evidence>
<dbReference type="GO" id="GO:0006417">
    <property type="term" value="P:regulation of translation"/>
    <property type="evidence" value="ECO:0007669"/>
    <property type="project" value="TreeGrafter"/>
</dbReference>
<feature type="compositionally biased region" description="Low complexity" evidence="4">
    <location>
        <begin position="149"/>
        <end position="164"/>
    </location>
</feature>
<gene>
    <name evidence="6" type="ORF">CAOG_004546</name>
</gene>
<dbReference type="STRING" id="595528.A0A0D2WRF7"/>
<feature type="region of interest" description="Disordered" evidence="4">
    <location>
        <begin position="1"/>
        <end position="27"/>
    </location>
</feature>
<feature type="compositionally biased region" description="Pro residues" evidence="4">
    <location>
        <begin position="137"/>
        <end position="148"/>
    </location>
</feature>
<feature type="region of interest" description="Disordered" evidence="4">
    <location>
        <begin position="575"/>
        <end position="611"/>
    </location>
</feature>
<sequence>MQEAQARPVARVATAATVAAPPALATSAASATTAAAAAVVVAAAAVQVAAAMTQDDETLPAAQPAQPDDLAVAVQQPSQHPASDASTADSALASTSARHDASSSSSSSSHAEEVQTETSLIAQRSASEQSVTASSPPRLPAGGNPPTPNRASSTTAPAAAEPSTRRIFVGGLSYSTTEETMRRYFDQFGTVVESTVIRRQLDAQPRGFGFVSFAEENVLDIILRDAPNMLDGRQVDPKIAVPPVISQRGDRPDPPARERRASSSAPQFPRLPVAVDHSESTQIPNNYPDNRAAGPGQGRHTGRTRSSHSEPASPIHGQPYRPCRIFVGGLDSQTNESSLHEYFSQFGVIDAVEVLREPGSGLSRRFGFVTFVNDSSVVAVLDASKIAIHKLDDKAVDVDRAFINRASQIQHASTRALMSWGVPHLQQVPPPGLRRSVSATPQLMPPVYAPYTQPTPYPQPEPLSPQQQRQMQLNQLLLFQQQQQQRQQQQHQHQHQHQQQHQQQQQQLYNPAAALPLGPVHHQQYINMLNYVPVDMRYLQGLLMQTASMTVPAFFGETATPQAVAAHEAQARLLQAAGQQHDAANVARANPSSSSSAAAPPLVEDSDATPR</sequence>
<organism evidence="6 7">
    <name type="scientific">Capsaspora owczarzaki (strain ATCC 30864)</name>
    <dbReference type="NCBI Taxonomy" id="595528"/>
    <lineage>
        <taxon>Eukaryota</taxon>
        <taxon>Filasterea</taxon>
        <taxon>Capsaspora</taxon>
    </lineage>
</organism>
<feature type="region of interest" description="Disordered" evidence="4">
    <location>
        <begin position="482"/>
        <end position="507"/>
    </location>
</feature>
<feature type="compositionally biased region" description="Basic and acidic residues" evidence="4">
    <location>
        <begin position="248"/>
        <end position="261"/>
    </location>
</feature>
<dbReference type="Pfam" id="PF00076">
    <property type="entry name" value="RRM_1"/>
    <property type="match status" value="2"/>
</dbReference>
<dbReference type="AlphaFoldDB" id="A0A0D2WRF7"/>
<evidence type="ECO:0000313" key="6">
    <source>
        <dbReference type="EMBL" id="KJE93803.1"/>
    </source>
</evidence>
<keyword evidence="2 3" id="KW-0694">RNA-binding</keyword>
<evidence type="ECO:0000259" key="5">
    <source>
        <dbReference type="PROSITE" id="PS50102"/>
    </source>
</evidence>
<feature type="compositionally biased region" description="Low complexity" evidence="4">
    <location>
        <begin position="82"/>
        <end position="109"/>
    </location>
</feature>
<feature type="compositionally biased region" description="Low complexity" evidence="4">
    <location>
        <begin position="575"/>
        <end position="601"/>
    </location>
</feature>
<evidence type="ECO:0000256" key="2">
    <source>
        <dbReference type="ARBA" id="ARBA00022884"/>
    </source>
</evidence>
<dbReference type="InterPro" id="IPR035979">
    <property type="entry name" value="RBD_domain_sf"/>
</dbReference>